<evidence type="ECO:0000313" key="3">
    <source>
        <dbReference type="Proteomes" id="UP000054561"/>
    </source>
</evidence>
<reference evidence="2 3" key="1">
    <citation type="submission" date="2014-03" db="EMBL/GenBank/DDBJ databases">
        <title>The Genome Sequence of Plasmodium fragile nilgiri.</title>
        <authorList>
            <consortium name="The Broad Institute Genomics Platform"/>
            <consortium name="The Broad Institute Genome Sequencing Center for Infectious Disease"/>
            <person name="Neafsey D."/>
            <person name="Duraisingh M."/>
            <person name="Young S.K."/>
            <person name="Zeng Q."/>
            <person name="Gargeya S."/>
            <person name="Abouelleil A."/>
            <person name="Alvarado L."/>
            <person name="Chapman S.B."/>
            <person name="Gainer-Dewar J."/>
            <person name="Goldberg J."/>
            <person name="Griggs A."/>
            <person name="Gujja S."/>
            <person name="Hansen M."/>
            <person name="Howarth C."/>
            <person name="Imamovic A."/>
            <person name="Larimer J."/>
            <person name="Pearson M."/>
            <person name="Poon T.W."/>
            <person name="Priest M."/>
            <person name="Roberts A."/>
            <person name="Saif S."/>
            <person name="Shea T."/>
            <person name="Sykes S."/>
            <person name="Wortman J."/>
            <person name="Nusbaum C."/>
            <person name="Birren B."/>
        </authorList>
    </citation>
    <scope>NUCLEOTIDE SEQUENCE [LARGE SCALE GENOMIC DNA]</scope>
    <source>
        <strain evidence="3">nilgiri</strain>
    </source>
</reference>
<dbReference type="OrthoDB" id="385667at2759"/>
<name>A0A0D9QSW4_PLAFR</name>
<dbReference type="Proteomes" id="UP000054561">
    <property type="component" value="Unassembled WGS sequence"/>
</dbReference>
<proteinExistence type="predicted"/>
<gene>
    <name evidence="2" type="ORF">AK88_00298</name>
</gene>
<dbReference type="AlphaFoldDB" id="A0A0D9QSW4"/>
<keyword evidence="3" id="KW-1185">Reference proteome</keyword>
<evidence type="ECO:0000256" key="1">
    <source>
        <dbReference type="SAM" id="SignalP"/>
    </source>
</evidence>
<dbReference type="RefSeq" id="XP_012333372.1">
    <property type="nucleotide sequence ID" value="XM_012477949.1"/>
</dbReference>
<dbReference type="EMBL" id="KQ001646">
    <property type="protein sequence ID" value="KJP90129.1"/>
    <property type="molecule type" value="Genomic_DNA"/>
</dbReference>
<sequence length="135" mass="15927">MNYLKVLICVIVLLFFYAQELNALRGKKKEKIVLPNYDDLFVRNGGYKIILPHEYVDNNNLGESLLRMIKITRNKFKKIKKSKTRLRDSCYNLGLHLGLRILHHLTVLSMRMMNMRMKEQSRHRSKAKSKNLPAP</sequence>
<dbReference type="VEuPathDB" id="PlasmoDB:AK88_00298"/>
<protein>
    <submittedName>
        <fullName evidence="2">Uncharacterized protein</fullName>
    </submittedName>
</protein>
<feature type="chain" id="PRO_5002343876" evidence="1">
    <location>
        <begin position="24"/>
        <end position="135"/>
    </location>
</feature>
<dbReference type="OMA" id="LRDNCYH"/>
<feature type="signal peptide" evidence="1">
    <location>
        <begin position="1"/>
        <end position="23"/>
    </location>
</feature>
<keyword evidence="1" id="KW-0732">Signal</keyword>
<organism evidence="2 3">
    <name type="scientific">Plasmodium fragile</name>
    <dbReference type="NCBI Taxonomy" id="5857"/>
    <lineage>
        <taxon>Eukaryota</taxon>
        <taxon>Sar</taxon>
        <taxon>Alveolata</taxon>
        <taxon>Apicomplexa</taxon>
        <taxon>Aconoidasida</taxon>
        <taxon>Haemosporida</taxon>
        <taxon>Plasmodiidae</taxon>
        <taxon>Plasmodium</taxon>
        <taxon>Plasmodium (Plasmodium)</taxon>
    </lineage>
</organism>
<accession>A0A0D9QSW4</accession>
<dbReference type="GeneID" id="24265612"/>
<evidence type="ECO:0000313" key="2">
    <source>
        <dbReference type="EMBL" id="KJP90129.1"/>
    </source>
</evidence>